<feature type="compositionally biased region" description="Basic residues" evidence="1">
    <location>
        <begin position="123"/>
        <end position="141"/>
    </location>
</feature>
<feature type="region of interest" description="Disordered" evidence="1">
    <location>
        <begin position="61"/>
        <end position="104"/>
    </location>
</feature>
<dbReference type="EMBL" id="CAUYUJ010015226">
    <property type="protein sequence ID" value="CAK0851302.1"/>
    <property type="molecule type" value="Genomic_DNA"/>
</dbReference>
<reference evidence="2" key="1">
    <citation type="submission" date="2023-10" db="EMBL/GenBank/DDBJ databases">
        <authorList>
            <person name="Chen Y."/>
            <person name="Shah S."/>
            <person name="Dougan E. K."/>
            <person name="Thang M."/>
            <person name="Chan C."/>
        </authorList>
    </citation>
    <scope>NUCLEOTIDE SEQUENCE [LARGE SCALE GENOMIC DNA]</scope>
</reference>
<feature type="region of interest" description="Disordered" evidence="1">
    <location>
        <begin position="1"/>
        <end position="32"/>
    </location>
</feature>
<feature type="compositionally biased region" description="Polar residues" evidence="1">
    <location>
        <begin position="22"/>
        <end position="32"/>
    </location>
</feature>
<comment type="caution">
    <text evidence="2">The sequence shown here is derived from an EMBL/GenBank/DDBJ whole genome shotgun (WGS) entry which is preliminary data.</text>
</comment>
<sequence length="158" mass="17508">MHASMRMASTSIFKQKPIVPQENRTNRTTSSRKASCSIVKSFCTTAASRTPLSIVMATSTTGTSTSHFMKKSTTGPCHTRAEKTSPRPCEAVQPTMDRTQAVPRDPQLAAAGARLQGFDRHAPCLHRHPGDRRHGDRRHPRPPTVEAQIYGHRRLSPR</sequence>
<feature type="region of interest" description="Disordered" evidence="1">
    <location>
        <begin position="118"/>
        <end position="158"/>
    </location>
</feature>
<keyword evidence="3" id="KW-1185">Reference proteome</keyword>
<proteinExistence type="predicted"/>
<evidence type="ECO:0000313" key="3">
    <source>
        <dbReference type="Proteomes" id="UP001189429"/>
    </source>
</evidence>
<evidence type="ECO:0000313" key="2">
    <source>
        <dbReference type="EMBL" id="CAK0851302.1"/>
    </source>
</evidence>
<gene>
    <name evidence="2" type="ORF">PCOR1329_LOCUS43474</name>
</gene>
<dbReference type="Proteomes" id="UP001189429">
    <property type="component" value="Unassembled WGS sequence"/>
</dbReference>
<feature type="compositionally biased region" description="Polar residues" evidence="1">
    <location>
        <begin position="61"/>
        <end position="76"/>
    </location>
</feature>
<name>A0ABN9TYB4_9DINO</name>
<organism evidence="2 3">
    <name type="scientific">Prorocentrum cordatum</name>
    <dbReference type="NCBI Taxonomy" id="2364126"/>
    <lineage>
        <taxon>Eukaryota</taxon>
        <taxon>Sar</taxon>
        <taxon>Alveolata</taxon>
        <taxon>Dinophyceae</taxon>
        <taxon>Prorocentrales</taxon>
        <taxon>Prorocentraceae</taxon>
        <taxon>Prorocentrum</taxon>
    </lineage>
</organism>
<evidence type="ECO:0000256" key="1">
    <source>
        <dbReference type="SAM" id="MobiDB-lite"/>
    </source>
</evidence>
<protein>
    <submittedName>
        <fullName evidence="2">Uncharacterized protein</fullName>
    </submittedName>
</protein>
<accession>A0ABN9TYB4</accession>